<keyword evidence="2" id="KW-1185">Reference proteome</keyword>
<name>A0ABN8EYE9_9BACT</name>
<dbReference type="RefSeq" id="WP_238749007.1">
    <property type="nucleotide sequence ID" value="NZ_CAKLPZ010000001.1"/>
</dbReference>
<evidence type="ECO:0000313" key="2">
    <source>
        <dbReference type="Proteomes" id="UP000837803"/>
    </source>
</evidence>
<accession>A0ABN8EYE9</accession>
<dbReference type="EMBL" id="CAKLPZ010000001">
    <property type="protein sequence ID" value="CAH0998753.1"/>
    <property type="molecule type" value="Genomic_DNA"/>
</dbReference>
<evidence type="ECO:0008006" key="3">
    <source>
        <dbReference type="Google" id="ProtNLM"/>
    </source>
</evidence>
<dbReference type="Proteomes" id="UP000837803">
    <property type="component" value="Unassembled WGS sequence"/>
</dbReference>
<reference evidence="1" key="1">
    <citation type="submission" date="2021-12" db="EMBL/GenBank/DDBJ databases">
        <authorList>
            <person name="Rodrigo-Torres L."/>
            <person name="Arahal R. D."/>
            <person name="Lucena T."/>
        </authorList>
    </citation>
    <scope>NUCLEOTIDE SEQUENCE</scope>
    <source>
        <strain evidence="1">CECT 8419</strain>
    </source>
</reference>
<evidence type="ECO:0000313" key="1">
    <source>
        <dbReference type="EMBL" id="CAH0998753.1"/>
    </source>
</evidence>
<organism evidence="1 2">
    <name type="scientific">Neolewinella maritima</name>
    <dbReference type="NCBI Taxonomy" id="1383882"/>
    <lineage>
        <taxon>Bacteria</taxon>
        <taxon>Pseudomonadati</taxon>
        <taxon>Bacteroidota</taxon>
        <taxon>Saprospiria</taxon>
        <taxon>Saprospirales</taxon>
        <taxon>Lewinellaceae</taxon>
        <taxon>Neolewinella</taxon>
    </lineage>
</organism>
<protein>
    <recommendedName>
        <fullName evidence="3">DUF4880 domain-containing protein</fullName>
    </recommendedName>
</protein>
<comment type="caution">
    <text evidence="1">The sequence shown here is derived from an EMBL/GenBank/DDBJ whole genome shotgun (WGS) entry which is preliminary data.</text>
</comment>
<sequence length="154" mass="17331">MNHTHATALLDRYFAGTTTPAEEHDLKTYFRTADVPAELAPYASLFAYWEQQGAITAPPRKLTARPGLRRTLLAIAAALLLLLAVRGTYRWQQPGLTTFPVAERQAVDWSQHEITDEKEALRFLKTVLTTTSDKLNEGPGITVRELREVRDILD</sequence>
<proteinExistence type="predicted"/>
<gene>
    <name evidence="1" type="ORF">LEM8419_00101</name>
</gene>